<name>A0A518KA33_9BACT</name>
<dbReference type="InterPro" id="IPR050111">
    <property type="entry name" value="C-type_lectin/snaclec_domain"/>
</dbReference>
<dbReference type="PROSITE" id="PS50041">
    <property type="entry name" value="C_TYPE_LECTIN_2"/>
    <property type="match status" value="1"/>
</dbReference>
<dbReference type="Proteomes" id="UP000316426">
    <property type="component" value="Chromosome"/>
</dbReference>
<protein>
    <submittedName>
        <fullName evidence="2">Lectin C-type domain protein</fullName>
    </submittedName>
</protein>
<proteinExistence type="predicted"/>
<dbReference type="GO" id="GO:0000272">
    <property type="term" value="P:polysaccharide catabolic process"/>
    <property type="evidence" value="ECO:0007669"/>
    <property type="project" value="InterPro"/>
</dbReference>
<dbReference type="InterPro" id="IPR018247">
    <property type="entry name" value="EF_Hand_1_Ca_BS"/>
</dbReference>
<evidence type="ECO:0000313" key="3">
    <source>
        <dbReference type="Proteomes" id="UP000316426"/>
    </source>
</evidence>
<organism evidence="2 3">
    <name type="scientific">Botrimarina mediterranea</name>
    <dbReference type="NCBI Taxonomy" id="2528022"/>
    <lineage>
        <taxon>Bacteria</taxon>
        <taxon>Pseudomonadati</taxon>
        <taxon>Planctomycetota</taxon>
        <taxon>Planctomycetia</taxon>
        <taxon>Pirellulales</taxon>
        <taxon>Lacipirellulaceae</taxon>
        <taxon>Botrimarina</taxon>
    </lineage>
</organism>
<feature type="domain" description="C-type lectin" evidence="1">
    <location>
        <begin position="81"/>
        <end position="192"/>
    </location>
</feature>
<dbReference type="InterPro" id="IPR016186">
    <property type="entry name" value="C-type_lectin-like/link_sf"/>
</dbReference>
<reference evidence="2 3" key="1">
    <citation type="submission" date="2019-02" db="EMBL/GenBank/DDBJ databases">
        <title>Deep-cultivation of Planctomycetes and their phenomic and genomic characterization uncovers novel biology.</title>
        <authorList>
            <person name="Wiegand S."/>
            <person name="Jogler M."/>
            <person name="Boedeker C."/>
            <person name="Pinto D."/>
            <person name="Vollmers J."/>
            <person name="Rivas-Marin E."/>
            <person name="Kohn T."/>
            <person name="Peeters S.H."/>
            <person name="Heuer A."/>
            <person name="Rast P."/>
            <person name="Oberbeckmann S."/>
            <person name="Bunk B."/>
            <person name="Jeske O."/>
            <person name="Meyerdierks A."/>
            <person name="Storesund J.E."/>
            <person name="Kallscheuer N."/>
            <person name="Luecker S."/>
            <person name="Lage O.M."/>
            <person name="Pohl T."/>
            <person name="Merkel B.J."/>
            <person name="Hornburger P."/>
            <person name="Mueller R.-W."/>
            <person name="Bruemmer F."/>
            <person name="Labrenz M."/>
            <person name="Spormann A.M."/>
            <person name="Op den Camp H."/>
            <person name="Overmann J."/>
            <person name="Amann R."/>
            <person name="Jetten M.S.M."/>
            <person name="Mascher T."/>
            <person name="Medema M.H."/>
            <person name="Devos D.P."/>
            <person name="Kaster A.-K."/>
            <person name="Ovreas L."/>
            <person name="Rohde M."/>
            <person name="Galperin M.Y."/>
            <person name="Jogler C."/>
        </authorList>
    </citation>
    <scope>NUCLEOTIDE SEQUENCE [LARGE SCALE GENOMIC DNA]</scope>
    <source>
        <strain evidence="2 3">Spa11</strain>
    </source>
</reference>
<dbReference type="PROSITE" id="PS00018">
    <property type="entry name" value="EF_HAND_1"/>
    <property type="match status" value="1"/>
</dbReference>
<dbReference type="InterPro" id="IPR016187">
    <property type="entry name" value="CTDL_fold"/>
</dbReference>
<dbReference type="Gene3D" id="1.10.1330.10">
    <property type="entry name" value="Dockerin domain"/>
    <property type="match status" value="1"/>
</dbReference>
<evidence type="ECO:0000313" key="2">
    <source>
        <dbReference type="EMBL" id="QDV74649.1"/>
    </source>
</evidence>
<dbReference type="PANTHER" id="PTHR22803">
    <property type="entry name" value="MANNOSE, PHOSPHOLIPASE, LECTIN RECEPTOR RELATED"/>
    <property type="match status" value="1"/>
</dbReference>
<dbReference type="KEGG" id="bmei:Spa11_28550"/>
<dbReference type="SUPFAM" id="SSF56436">
    <property type="entry name" value="C-type lectin-like"/>
    <property type="match status" value="1"/>
</dbReference>
<dbReference type="Gene3D" id="3.10.100.10">
    <property type="entry name" value="Mannose-Binding Protein A, subunit A"/>
    <property type="match status" value="1"/>
</dbReference>
<dbReference type="AlphaFoldDB" id="A0A518KA33"/>
<dbReference type="InterPro" id="IPR036439">
    <property type="entry name" value="Dockerin_dom_sf"/>
</dbReference>
<dbReference type="InterPro" id="IPR001304">
    <property type="entry name" value="C-type_lectin-like"/>
</dbReference>
<sequence>MMELRTAQWHSKAASPMRIVAAVILMLALQPIDSSAQSFIELGRTTYGGNDYLLVGLQPTTGSEVGTMNPFEAQDAADFFGGWLMTVSSREEEVTVVEGLRDFQPTAPDSYSNLWIGFTDRDDFGTTEGNFVWQNGEPVVYTNWAPGEPNDAGATGEDWGEIWTINPADVAEPDYISWNDERDTKTNFAIVEMIGVPPPLVIEVNPITGIAYFASTFAGEDILSVTLTDYQVRPDGVPFNVADWQATNLSARGVDAMDPAASGQRWEVIDNSLGQLIESYLLGGSEMVPGERMMLGKLFPNGVSEEVSADLTYAVNIDYADPERADSQAVIYGDLVQVPIVLVDPDYNDDGAVNAADYSVWRDSKGSTGAGLAADGNGDGVVDDSDYGIWAASYGASASASDAKSVPTPTAISLVSIVSVLSAGWSGRRH</sequence>
<evidence type="ECO:0000259" key="1">
    <source>
        <dbReference type="PROSITE" id="PS50041"/>
    </source>
</evidence>
<keyword evidence="3" id="KW-1185">Reference proteome</keyword>
<accession>A0A518KA33</accession>
<dbReference type="EMBL" id="CP036349">
    <property type="protein sequence ID" value="QDV74649.1"/>
    <property type="molecule type" value="Genomic_DNA"/>
</dbReference>
<gene>
    <name evidence="2" type="ORF">Spa11_28550</name>
</gene>
<dbReference type="SMART" id="SM00034">
    <property type="entry name" value="CLECT"/>
    <property type="match status" value="1"/>
</dbReference>